<name>M5UA85_9BACT</name>
<evidence type="ECO:0000313" key="2">
    <source>
        <dbReference type="Proteomes" id="UP000011885"/>
    </source>
</evidence>
<keyword evidence="2" id="KW-1185">Reference proteome</keyword>
<gene>
    <name evidence="1" type="ORF">RSSM_00217</name>
</gene>
<accession>M5UA85</accession>
<sequence length="56" mass="6234">MARVAEHCELKYERNNEVGYDDADDYSDTARGGKHVRSVGIVLHAKHYAAPSTKSN</sequence>
<evidence type="ECO:0000313" key="1">
    <source>
        <dbReference type="EMBL" id="EMI58347.1"/>
    </source>
</evidence>
<dbReference type="EMBL" id="ANOH01000018">
    <property type="protein sequence ID" value="EMI58347.1"/>
    <property type="molecule type" value="Genomic_DNA"/>
</dbReference>
<proteinExistence type="predicted"/>
<reference evidence="1 2" key="1">
    <citation type="journal article" date="2013" name="Mar. Genomics">
        <title>Expression of sulfatases in Rhodopirellula baltica and the diversity of sulfatases in the genus Rhodopirellula.</title>
        <authorList>
            <person name="Wegner C.E."/>
            <person name="Richter-Heitmann T."/>
            <person name="Klindworth A."/>
            <person name="Klockow C."/>
            <person name="Richter M."/>
            <person name="Achstetter T."/>
            <person name="Glockner F.O."/>
            <person name="Harder J."/>
        </authorList>
    </citation>
    <scope>NUCLEOTIDE SEQUENCE [LARGE SCALE GENOMIC DNA]</scope>
    <source>
        <strain evidence="1 2">SM41</strain>
    </source>
</reference>
<organism evidence="1 2">
    <name type="scientific">Rhodopirellula sallentina SM41</name>
    <dbReference type="NCBI Taxonomy" id="1263870"/>
    <lineage>
        <taxon>Bacteria</taxon>
        <taxon>Pseudomonadati</taxon>
        <taxon>Planctomycetota</taxon>
        <taxon>Planctomycetia</taxon>
        <taxon>Pirellulales</taxon>
        <taxon>Pirellulaceae</taxon>
        <taxon>Rhodopirellula</taxon>
    </lineage>
</organism>
<dbReference type="AlphaFoldDB" id="M5UA85"/>
<comment type="caution">
    <text evidence="1">The sequence shown here is derived from an EMBL/GenBank/DDBJ whole genome shotgun (WGS) entry which is preliminary data.</text>
</comment>
<protein>
    <submittedName>
        <fullName evidence="1">Uncharacterized protein</fullName>
    </submittedName>
</protein>
<dbReference type="Proteomes" id="UP000011885">
    <property type="component" value="Unassembled WGS sequence"/>
</dbReference>
<dbReference type="PATRIC" id="fig|1263870.3.peg.241"/>